<gene>
    <name evidence="1" type="ORF">T11_11581</name>
</gene>
<reference evidence="1 2" key="1">
    <citation type="submission" date="2015-01" db="EMBL/GenBank/DDBJ databases">
        <title>Evolution of Trichinella species and genotypes.</title>
        <authorList>
            <person name="Korhonen P.K."/>
            <person name="Edoardo P."/>
            <person name="Giuseppe L.R."/>
            <person name="Gasser R.B."/>
        </authorList>
    </citation>
    <scope>NUCLEOTIDE SEQUENCE [LARGE SCALE GENOMIC DNA]</scope>
    <source>
        <strain evidence="1">ISS1029</strain>
    </source>
</reference>
<dbReference type="Proteomes" id="UP000055024">
    <property type="component" value="Unassembled WGS sequence"/>
</dbReference>
<name>A0A0V1GLW2_9BILA</name>
<dbReference type="AlphaFoldDB" id="A0A0V1GLW2"/>
<comment type="caution">
    <text evidence="1">The sequence shown here is derived from an EMBL/GenBank/DDBJ whole genome shotgun (WGS) entry which is preliminary data.</text>
</comment>
<accession>A0A0V1GLW2</accession>
<protein>
    <submittedName>
        <fullName evidence="1">Uncharacterized protein</fullName>
    </submittedName>
</protein>
<proteinExistence type="predicted"/>
<sequence>MVLRLWYFLVMELGNDEIQFITCGYNERMFIMLDIKKYQIKNYPSDLQLQNQQVAKDM</sequence>
<dbReference type="EMBL" id="JYDP01000938">
    <property type="protein sequence ID" value="KRY99237.1"/>
    <property type="molecule type" value="Genomic_DNA"/>
</dbReference>
<evidence type="ECO:0000313" key="2">
    <source>
        <dbReference type="Proteomes" id="UP000055024"/>
    </source>
</evidence>
<evidence type="ECO:0000313" key="1">
    <source>
        <dbReference type="EMBL" id="KRY99237.1"/>
    </source>
</evidence>
<keyword evidence="2" id="KW-1185">Reference proteome</keyword>
<organism evidence="1 2">
    <name type="scientific">Trichinella zimbabwensis</name>
    <dbReference type="NCBI Taxonomy" id="268475"/>
    <lineage>
        <taxon>Eukaryota</taxon>
        <taxon>Metazoa</taxon>
        <taxon>Ecdysozoa</taxon>
        <taxon>Nematoda</taxon>
        <taxon>Enoplea</taxon>
        <taxon>Dorylaimia</taxon>
        <taxon>Trichinellida</taxon>
        <taxon>Trichinellidae</taxon>
        <taxon>Trichinella</taxon>
    </lineage>
</organism>